<evidence type="ECO:0000313" key="9">
    <source>
        <dbReference type="Proteomes" id="UP000228989"/>
    </source>
</evidence>
<evidence type="ECO:0000313" key="3">
    <source>
        <dbReference type="EMBL" id="PIV46334.1"/>
    </source>
</evidence>
<dbReference type="Proteomes" id="UP000228989">
    <property type="component" value="Unassembled WGS sequence"/>
</dbReference>
<dbReference type="EMBL" id="PFIH01000025">
    <property type="protein sequence ID" value="PIX28134.1"/>
    <property type="molecule type" value="Genomic_DNA"/>
</dbReference>
<evidence type="ECO:0000313" key="1">
    <source>
        <dbReference type="EMBL" id="PIN66486.1"/>
    </source>
</evidence>
<accession>A0A2H9QS87</accession>
<dbReference type="EMBL" id="PEUT01000018">
    <property type="protein sequence ID" value="PIV13845.1"/>
    <property type="molecule type" value="Genomic_DNA"/>
</dbReference>
<evidence type="ECO:0000313" key="5">
    <source>
        <dbReference type="EMBL" id="PIX28134.1"/>
    </source>
</evidence>
<sequence length="77" mass="8166">MTFTGMFFETGTSKFCELETGREYGLCWTFFDSTGVGIKGCVCGKDGGGIFCKSGKVGGRGCCRGLFCSSIILFNSA</sequence>
<evidence type="ECO:0000313" key="7">
    <source>
        <dbReference type="EMBL" id="PJC01550.1"/>
    </source>
</evidence>
<accession>A0A2H9N2L9</accession>
<dbReference type="Proteomes" id="UP000228888">
    <property type="component" value="Unassembled WGS sequence"/>
</dbReference>
<evidence type="ECO:0000313" key="10">
    <source>
        <dbReference type="Proteomes" id="UP000229789"/>
    </source>
</evidence>
<reference evidence="1 10" key="2">
    <citation type="submission" date="2017-09" db="EMBL/GenBank/DDBJ databases">
        <title>Depth-based differentiation of microbial function through sediment-hosted aquifers and enrichment of novel symbionts in the deep terrestrial subsurface.</title>
        <authorList>
            <person name="Probst A.J."/>
            <person name="Ladd B."/>
            <person name="Jarett J.K."/>
            <person name="Geller-Mcgrath D.E."/>
            <person name="Sieber C.M."/>
            <person name="Emerson J.B."/>
            <person name="Anantharaman K."/>
            <person name="Thomas B.C."/>
            <person name="Malmstrom R."/>
            <person name="Stieglmeier M."/>
            <person name="Klingl A."/>
            <person name="Woyke T."/>
            <person name="Ryan C.M."/>
            <person name="Banfield J.F."/>
        </authorList>
    </citation>
    <scope>NUCLEOTIDE SEQUENCE [LARGE SCALE GENOMIC DNA]</scope>
    <source>
        <strain evidence="3">CG02_land_8_20_14_3_00_31_209</strain>
        <strain evidence="2">CG03_land_8_20_14_0_80_31_114</strain>
        <strain evidence="4">CG17_big_fil_post_rev_8_21_14_2_50_31_73</strain>
        <strain evidence="1">CG18_big_fil_WC_8_21_14_2_50_31_19</strain>
        <strain evidence="5">CG_4_8_14_3_um_filter</strain>
        <strain evidence="7">CG_4_9_14_0_8_um_filter_31_21</strain>
        <strain evidence="6">CG_4_9_14_3_um_filter_31_125</strain>
    </source>
</reference>
<evidence type="ECO:0000313" key="2">
    <source>
        <dbReference type="EMBL" id="PIV13845.1"/>
    </source>
</evidence>
<dbReference type="Proteomes" id="UP000231232">
    <property type="component" value="Unassembled WGS sequence"/>
</dbReference>
<dbReference type="EMBL" id="PFSX01000024">
    <property type="protein sequence ID" value="PJC01550.1"/>
    <property type="molecule type" value="Genomic_DNA"/>
</dbReference>
<dbReference type="EMBL" id="PCUF01000032">
    <property type="protein sequence ID" value="PIN66486.1"/>
    <property type="molecule type" value="Genomic_DNA"/>
</dbReference>
<accession>A0A2H9M2H8</accession>
<name>A0A2G9LIW4_HUBC1</name>
<proteinExistence type="predicted"/>
<organism evidence="1 10">
    <name type="scientific">Huberarchaeum crystalense</name>
    <dbReference type="NCBI Taxonomy" id="2014257"/>
    <lineage>
        <taxon>Archaea</taxon>
        <taxon>Candidatus Huberarchaeota</taxon>
        <taxon>Candidatus Huberarchaeia</taxon>
        <taxon>Candidatus Huberarchaeales</taxon>
        <taxon>Candidatus Huberarchaeaceae</taxon>
        <taxon>Candidatus Huberarchaeum</taxon>
    </lineage>
</organism>
<accession>A0A2H9MM26</accession>
<dbReference type="Proteomes" id="UP000230713">
    <property type="component" value="Unassembled WGS sequence"/>
</dbReference>
<evidence type="ECO:0000313" key="8">
    <source>
        <dbReference type="Proteomes" id="UP000228888"/>
    </source>
</evidence>
<evidence type="ECO:0000313" key="4">
    <source>
        <dbReference type="EMBL" id="PIV89560.1"/>
    </source>
</evidence>
<dbReference type="Proteomes" id="UP000231449">
    <property type="component" value="Unassembled WGS sequence"/>
</dbReference>
<gene>
    <name evidence="7" type="ORF">CO072_00885</name>
    <name evidence="6" type="ORF">CO124_01545</name>
    <name evidence="3" type="ORF">COS22_02005</name>
    <name evidence="2" type="ORF">COS45_00730</name>
    <name evidence="4" type="ORF">COW47_02400</name>
    <name evidence="1" type="ORF">COW69_02060</name>
    <name evidence="5" type="ORF">COZ66_01105</name>
</gene>
<dbReference type="EMBL" id="PFUW01000023">
    <property type="protein sequence ID" value="PJB03974.1"/>
    <property type="molecule type" value="Genomic_DNA"/>
</dbReference>
<dbReference type="AlphaFoldDB" id="A0A2G9LIW4"/>
<protein>
    <submittedName>
        <fullName evidence="1">Uncharacterized protein</fullName>
    </submittedName>
</protein>
<evidence type="ECO:0000313" key="6">
    <source>
        <dbReference type="EMBL" id="PJB03974.1"/>
    </source>
</evidence>
<dbReference type="EMBL" id="PETW01000035">
    <property type="protein sequence ID" value="PIV46334.1"/>
    <property type="molecule type" value="Genomic_DNA"/>
</dbReference>
<reference evidence="8 9" key="1">
    <citation type="submission" date="2017-09" db="EMBL/GenBank/DDBJ databases">
        <title>Depth-based differentiation of microbial function through sediment-hosted aquifers and enrichment of novel symbionts in the deep terrestrial subsurface.</title>
        <authorList>
            <person name="Probst A.J."/>
            <person name="Ladd B."/>
            <person name="Jarett J.K."/>
            <person name="Geller-Mcgrath D.E."/>
            <person name="Sieber C.M.K."/>
            <person name="Emerson J.B."/>
            <person name="Anantharaman K."/>
            <person name="Thomas B.C."/>
            <person name="Malmstrom R."/>
            <person name="Stieglmeier M."/>
            <person name="Klingl A."/>
            <person name="Woyke T."/>
            <person name="Ryan C.M."/>
            <person name="Banfield J.F."/>
        </authorList>
    </citation>
    <scope>NUCLEOTIDE SEQUENCE [LARGE SCALE GENOMIC DNA]</scope>
</reference>
<comment type="caution">
    <text evidence="1">The sequence shown here is derived from an EMBL/GenBank/DDBJ whole genome shotgun (WGS) entry which is preliminary data.</text>
</comment>
<dbReference type="Proteomes" id="UP000230477">
    <property type="component" value="Unassembled WGS sequence"/>
</dbReference>
<accession>A0A2H9M6W9</accession>
<accession>A0A2H9RDA3</accession>
<dbReference type="Proteomes" id="UP000229789">
    <property type="component" value="Unassembled WGS sequence"/>
</dbReference>
<dbReference type="EMBL" id="PFFF01000046">
    <property type="protein sequence ID" value="PIV89560.1"/>
    <property type="molecule type" value="Genomic_DNA"/>
</dbReference>
<accession>A0A2G9LIW4</accession>